<dbReference type="RefSeq" id="WP_318063917.1">
    <property type="nucleotide sequence ID" value="NZ_JAWONS010000126.1"/>
</dbReference>
<protein>
    <recommendedName>
        <fullName evidence="3">Transposase</fullName>
    </recommendedName>
</protein>
<keyword evidence="2" id="KW-1185">Reference proteome</keyword>
<reference evidence="1 2" key="1">
    <citation type="submission" date="2023-10" db="EMBL/GenBank/DDBJ databases">
        <title>A novel Glycoside Hydrolase 43-Like Enzyme from Clostrdium boliviensis is an Endo-xylanase, and a Candidate for Xylooligosaccharides Production from Different Xylan Substrates.</title>
        <authorList>
            <person name="Alvarez M.T."/>
            <person name="Rocabado-Villegas L.R."/>
            <person name="Salas-Veizaga D.M."/>
            <person name="Linares-Pasten J.A."/>
            <person name="Gudmundsdottir E.E."/>
            <person name="Hreggvidsson G.O."/>
            <person name="Adlercreutz P."/>
            <person name="Nordberg Karlsson E."/>
        </authorList>
    </citation>
    <scope>NUCLEOTIDE SEQUENCE [LARGE SCALE GENOMIC DNA]</scope>
    <source>
        <strain evidence="1 2">E-1</strain>
    </source>
</reference>
<organism evidence="1 2">
    <name type="scientific">Clostridium boliviensis</name>
    <dbReference type="NCBI Taxonomy" id="318465"/>
    <lineage>
        <taxon>Bacteria</taxon>
        <taxon>Bacillati</taxon>
        <taxon>Bacillota</taxon>
        <taxon>Clostridia</taxon>
        <taxon>Eubacteriales</taxon>
        <taxon>Clostridiaceae</taxon>
        <taxon>Clostridium</taxon>
    </lineage>
</organism>
<evidence type="ECO:0008006" key="3">
    <source>
        <dbReference type="Google" id="ProtNLM"/>
    </source>
</evidence>
<proteinExistence type="predicted"/>
<sequence length="183" mass="21307">MNIFLKSWRKLLALAGDGTPVVVSARERRHRFCHCASKGINNCSCDRYFSQPDCDMGWDSSRDCYYHGYDLYMLVASDSDSDLPVFPLLNPASMHDSHGFLHTFFRMRNFLPDFNVTKVLLDSAHDAMPYYKYFRRKRITPFIDLNEKRGIKTKYKDDFTIGKDGIPVLSHLNNHDDYKSSDK</sequence>
<name>A0ABU4GJ83_9CLOT</name>
<accession>A0ABU4GJ83</accession>
<dbReference type="EMBL" id="JAWONS010000126">
    <property type="protein sequence ID" value="MDW2797664.1"/>
    <property type="molecule type" value="Genomic_DNA"/>
</dbReference>
<dbReference type="Proteomes" id="UP001276854">
    <property type="component" value="Unassembled WGS sequence"/>
</dbReference>
<evidence type="ECO:0000313" key="2">
    <source>
        <dbReference type="Proteomes" id="UP001276854"/>
    </source>
</evidence>
<evidence type="ECO:0000313" key="1">
    <source>
        <dbReference type="EMBL" id="MDW2797664.1"/>
    </source>
</evidence>
<gene>
    <name evidence="1" type="ORF">RZO55_08770</name>
</gene>
<comment type="caution">
    <text evidence="1">The sequence shown here is derived from an EMBL/GenBank/DDBJ whole genome shotgun (WGS) entry which is preliminary data.</text>
</comment>